<dbReference type="AlphaFoldDB" id="B1ZPF4"/>
<reference evidence="2 3" key="1">
    <citation type="journal article" date="2011" name="J. Bacteriol.">
        <title>Genome sequence of the verrucomicrobium Opitutus terrae PB90-1, an abundant inhabitant of rice paddy soil ecosystems.</title>
        <authorList>
            <person name="van Passel M.W."/>
            <person name="Kant R."/>
            <person name="Palva A."/>
            <person name="Copeland A."/>
            <person name="Lucas S."/>
            <person name="Lapidus A."/>
            <person name="Glavina del Rio T."/>
            <person name="Pitluck S."/>
            <person name="Goltsman E."/>
            <person name="Clum A."/>
            <person name="Sun H."/>
            <person name="Schmutz J."/>
            <person name="Larimer F.W."/>
            <person name="Land M.L."/>
            <person name="Hauser L."/>
            <person name="Kyrpides N."/>
            <person name="Mikhailova N."/>
            <person name="Richardson P.P."/>
            <person name="Janssen P.H."/>
            <person name="de Vos W.M."/>
            <person name="Smidt H."/>
        </authorList>
    </citation>
    <scope>NUCLEOTIDE SEQUENCE [LARGE SCALE GENOMIC DNA]</scope>
    <source>
        <strain evidence="3">DSM 11246 / JCM 15787 / PB90-1</strain>
    </source>
</reference>
<name>B1ZPF4_OPITP</name>
<evidence type="ECO:0000259" key="1">
    <source>
        <dbReference type="Pfam" id="PF24957"/>
    </source>
</evidence>
<organism evidence="2 3">
    <name type="scientific">Opitutus terrae (strain DSM 11246 / JCM 15787 / PB90-1)</name>
    <dbReference type="NCBI Taxonomy" id="452637"/>
    <lineage>
        <taxon>Bacteria</taxon>
        <taxon>Pseudomonadati</taxon>
        <taxon>Verrucomicrobiota</taxon>
        <taxon>Opitutia</taxon>
        <taxon>Opitutales</taxon>
        <taxon>Opitutaceae</taxon>
        <taxon>Opitutus</taxon>
    </lineage>
</organism>
<gene>
    <name evidence="2" type="ordered locus">Oter_1187</name>
</gene>
<accession>B1ZPF4</accession>
<keyword evidence="3" id="KW-1185">Reference proteome</keyword>
<dbReference type="Proteomes" id="UP000007013">
    <property type="component" value="Chromosome"/>
</dbReference>
<evidence type="ECO:0000313" key="2">
    <source>
        <dbReference type="EMBL" id="ACB74473.1"/>
    </source>
</evidence>
<dbReference type="HOGENOM" id="CLU_359303_0_0_0"/>
<proteinExistence type="predicted"/>
<dbReference type="Pfam" id="PF24957">
    <property type="entry name" value="DrmE_C"/>
    <property type="match status" value="1"/>
</dbReference>
<evidence type="ECO:0000313" key="3">
    <source>
        <dbReference type="Proteomes" id="UP000007013"/>
    </source>
</evidence>
<protein>
    <recommendedName>
        <fullName evidence="1">DISARM protein DrmE C-terminal domain-containing protein</fullName>
    </recommendedName>
</protein>
<dbReference type="eggNOG" id="ENOG5033Y04">
    <property type="taxonomic scope" value="Bacteria"/>
</dbReference>
<dbReference type="InterPro" id="IPR056666">
    <property type="entry name" value="DrmE_C"/>
</dbReference>
<sequence>MRFSIAFADAHRYFQNSSLTPGQLQSQPNPPARSSFDIMWLNAFKSLRDKTDSLEGRLLAGHIPFRGSATGAANDALASADAVLALLARKATPPTELALVHPEATPTKARQTLLAVAFAELEHNLRHPYQSGPAGLLFVTQQIVDARAHFAAVRVSNSDIASVFNIISLPASPGRHWKNLLVANPGRALQGGPTLRGLRAMVIDASHPRTLQHLPALLAHHDLQQIPLRIIIAPPHEALLDGERARMTWLWDIPAMEGVHRLLKPNAFPLPAWGPRSYWLTADAALDEKFGEAERLLSEATRLGGSVTPPEIVEAWAALSAARALTVPLEQAERSWRNSRLGLRLKDRIEALRRASPTANGDLRHYLALHWVSLVDALAAAYERLANAGAPPKFFRLIDALDEFTERRDVPIRIVTPTESEAPLLASRLAELDADLAVAIDEGTITVMPQREEAKRVAEGNSRITLLTSARSSRYRYLDLFNSQEIHVIAYPTEGVRDRQRLERSYNRWQPMANGHRSKVALQLKLTVGSSAGPAWKAPTVTIHTSTAIPPLTRAMELPDTSLDADWTAVDDAPPEAPIRVSATTAPPAPRGAVILDLVDGGRIAFPGRSLVDIYRPETEKLVRVPVRQVAAGDFLVTLLDDDCDSLFERLCEVADRRRPALNTAHLERWKVAKSRVYQRFAGLPGLIFNKLEGKISVGQQALSAWFGNERDDEGECLAPREEADFKQVATLSEVYRDDQDMHATFRSIHEERVNRRKLGRQLRAALKSLSRGQRFEQALRTAEALDSEVEEVMHALESREIAKVSTQL</sequence>
<dbReference type="STRING" id="452637.Oter_1187"/>
<dbReference type="KEGG" id="ote:Oter_1187"/>
<feature type="domain" description="DISARM protein DrmE C-terminal" evidence="1">
    <location>
        <begin position="597"/>
        <end position="769"/>
    </location>
</feature>
<dbReference type="EMBL" id="CP001032">
    <property type="protein sequence ID" value="ACB74473.1"/>
    <property type="molecule type" value="Genomic_DNA"/>
</dbReference>